<dbReference type="PANTHER" id="PTHR34524">
    <property type="entry name" value="CALCYPHOSIN"/>
    <property type="match status" value="1"/>
</dbReference>
<proteinExistence type="predicted"/>
<evidence type="ECO:0000313" key="6">
    <source>
        <dbReference type="RefSeq" id="XP_022317463.1"/>
    </source>
</evidence>
<evidence type="ECO:0000256" key="3">
    <source>
        <dbReference type="ARBA" id="ARBA00022837"/>
    </source>
</evidence>
<keyword evidence="3" id="KW-0106">Calcium</keyword>
<feature type="domain" description="EF-hand" evidence="4">
    <location>
        <begin position="39"/>
        <end position="74"/>
    </location>
</feature>
<dbReference type="SMART" id="SM00054">
    <property type="entry name" value="EFh"/>
    <property type="match status" value="3"/>
</dbReference>
<name>A0A8B8CNN8_CRAVI</name>
<dbReference type="InterPro" id="IPR002048">
    <property type="entry name" value="EF_hand_dom"/>
</dbReference>
<keyword evidence="2" id="KW-0677">Repeat</keyword>
<evidence type="ECO:0000256" key="1">
    <source>
        <dbReference type="ARBA" id="ARBA00022723"/>
    </source>
</evidence>
<dbReference type="PANTHER" id="PTHR34524:SF6">
    <property type="entry name" value="CALCYPHOSINE LIKE"/>
    <property type="match status" value="1"/>
</dbReference>
<dbReference type="GeneID" id="111120787"/>
<gene>
    <name evidence="6" type="primary">LOC111120787</name>
</gene>
<evidence type="ECO:0000259" key="4">
    <source>
        <dbReference type="PROSITE" id="PS50222"/>
    </source>
</evidence>
<dbReference type="InterPro" id="IPR018247">
    <property type="entry name" value="EF_Hand_1_Ca_BS"/>
</dbReference>
<dbReference type="GO" id="GO:0005509">
    <property type="term" value="F:calcium ion binding"/>
    <property type="evidence" value="ECO:0007669"/>
    <property type="project" value="InterPro"/>
</dbReference>
<dbReference type="Gene3D" id="1.10.238.10">
    <property type="entry name" value="EF-hand"/>
    <property type="match status" value="2"/>
</dbReference>
<dbReference type="SUPFAM" id="SSF47473">
    <property type="entry name" value="EF-hand"/>
    <property type="match status" value="1"/>
</dbReference>
<dbReference type="PROSITE" id="PS00018">
    <property type="entry name" value="EF_HAND_1"/>
    <property type="match status" value="2"/>
</dbReference>
<dbReference type="KEGG" id="cvn:111120787"/>
<dbReference type="RefSeq" id="XP_022317463.1">
    <property type="nucleotide sequence ID" value="XM_022461755.1"/>
</dbReference>
<dbReference type="Proteomes" id="UP000694844">
    <property type="component" value="Chromosome 2"/>
</dbReference>
<keyword evidence="5" id="KW-1185">Reference proteome</keyword>
<dbReference type="PROSITE" id="PS50222">
    <property type="entry name" value="EF_HAND_2"/>
    <property type="match status" value="3"/>
</dbReference>
<dbReference type="InterPro" id="IPR051581">
    <property type="entry name" value="Ca-bind"/>
</dbReference>
<evidence type="ECO:0000256" key="2">
    <source>
        <dbReference type="ARBA" id="ARBA00022737"/>
    </source>
</evidence>
<sequence length="209" mass="24047">MACTADEETHLKELAENGYRTATSPVQKLRYACLKRGANGIKGLGRSFRRMDDDGSKTLDLREFRDGLHDYGLRELDDQTVTDVFRELDKDGSGKLSFDEFLVAIRGPINSNRQEYVRQAFQKMDATNDGQITVEDIRKLYNASKHPKFLSGEWTEDQCFRHFLDSFDSPGNPDGVVTWDEFLNYYAGVSASIDDDHYFSEMMKRAWRL</sequence>
<dbReference type="Pfam" id="PF13499">
    <property type="entry name" value="EF-hand_7"/>
    <property type="match status" value="2"/>
</dbReference>
<dbReference type="CDD" id="cd00051">
    <property type="entry name" value="EFh"/>
    <property type="match status" value="1"/>
</dbReference>
<dbReference type="AlphaFoldDB" id="A0A8B8CNN8"/>
<evidence type="ECO:0000313" key="5">
    <source>
        <dbReference type="Proteomes" id="UP000694844"/>
    </source>
</evidence>
<feature type="domain" description="EF-hand" evidence="4">
    <location>
        <begin position="112"/>
        <end position="147"/>
    </location>
</feature>
<feature type="domain" description="EF-hand" evidence="4">
    <location>
        <begin position="76"/>
        <end position="111"/>
    </location>
</feature>
<dbReference type="InterPro" id="IPR011992">
    <property type="entry name" value="EF-hand-dom_pair"/>
</dbReference>
<protein>
    <submittedName>
        <fullName evidence="6">Calcyphosin-like protein</fullName>
    </submittedName>
</protein>
<keyword evidence="1" id="KW-0479">Metal-binding</keyword>
<reference evidence="6" key="1">
    <citation type="submission" date="2025-08" db="UniProtKB">
        <authorList>
            <consortium name="RefSeq"/>
        </authorList>
    </citation>
    <scope>IDENTIFICATION</scope>
    <source>
        <tissue evidence="6">Whole sample</tissue>
    </source>
</reference>
<dbReference type="OrthoDB" id="444540at2759"/>
<accession>A0A8B8CNN8</accession>
<organism evidence="5 6">
    <name type="scientific">Crassostrea virginica</name>
    <name type="common">Eastern oyster</name>
    <dbReference type="NCBI Taxonomy" id="6565"/>
    <lineage>
        <taxon>Eukaryota</taxon>
        <taxon>Metazoa</taxon>
        <taxon>Spiralia</taxon>
        <taxon>Lophotrochozoa</taxon>
        <taxon>Mollusca</taxon>
        <taxon>Bivalvia</taxon>
        <taxon>Autobranchia</taxon>
        <taxon>Pteriomorphia</taxon>
        <taxon>Ostreida</taxon>
        <taxon>Ostreoidea</taxon>
        <taxon>Ostreidae</taxon>
        <taxon>Crassostrea</taxon>
    </lineage>
</organism>